<dbReference type="GO" id="GO:0042910">
    <property type="term" value="F:xenobiotic transmembrane transporter activity"/>
    <property type="evidence" value="ECO:0007669"/>
    <property type="project" value="TreeGrafter"/>
</dbReference>
<evidence type="ECO:0000256" key="1">
    <source>
        <dbReference type="SAM" id="Phobius"/>
    </source>
</evidence>
<feature type="transmembrane region" description="Helical" evidence="1">
    <location>
        <begin position="891"/>
        <end position="908"/>
    </location>
</feature>
<dbReference type="PANTHER" id="PTHR32063:SF0">
    <property type="entry name" value="SWARMING MOTILITY PROTEIN SWRC"/>
    <property type="match status" value="1"/>
</dbReference>
<feature type="transmembrane region" description="Helical" evidence="1">
    <location>
        <begin position="920"/>
        <end position="945"/>
    </location>
</feature>
<dbReference type="InterPro" id="IPR001036">
    <property type="entry name" value="Acrflvin-R"/>
</dbReference>
<keyword evidence="5" id="KW-1185">Reference proteome</keyword>
<evidence type="ECO:0000313" key="2">
    <source>
        <dbReference type="EMBL" id="ERF60648.1"/>
    </source>
</evidence>
<keyword evidence="1" id="KW-0812">Transmembrane</keyword>
<feature type="transmembrane region" description="Helical" evidence="1">
    <location>
        <begin position="12"/>
        <end position="37"/>
    </location>
</feature>
<evidence type="ECO:0000313" key="4">
    <source>
        <dbReference type="Proteomes" id="UP000016412"/>
    </source>
</evidence>
<dbReference type="eggNOG" id="COG0841">
    <property type="taxonomic scope" value="Bacteria"/>
</dbReference>
<dbReference type="Gene3D" id="3.30.70.120">
    <property type="match status" value="1"/>
</dbReference>
<dbReference type="PANTHER" id="PTHR32063">
    <property type="match status" value="1"/>
</dbReference>
<dbReference type="InterPro" id="IPR015867">
    <property type="entry name" value="N-reg_PII/ATP_PRibTrfase_C"/>
</dbReference>
<dbReference type="EMBL" id="AUZJ01000035">
    <property type="protein sequence ID" value="ERF60648.1"/>
    <property type="molecule type" value="Genomic_DNA"/>
</dbReference>
<sequence>MSLSRKTLEHPVLVLIVFVLLGIIGISSFNNIAISLFPDIDSPYVMVLTTYSNAGPESVEKSVTKVLESSLISVNGLKELTSSSSEGSSMVFLEFDYGTDLESAVNDVRDKLDRVKRSLPDGASTPSIFKMDASAMPIMRIAMRGNRSTDDLRQIAEDDVIDILEQTDGVAEASVSGGRSKIVRVEISENRLAAYGLNISAVSSALAKQNFELGGGKITEGKMNYVVRTTGEYSSVAEIDDTVITTVNGYDVKLSDIGNAFMGYEDASSTVYINGEPGVYVSVTKQSGTNSVTVANATYKKIEQVQALLPSDITLEIISDDTTAIRDTISTLVTSAWQGLLLAVIILFFFLQNFKSTLIISISIPLSLVITIMCMSFAGITINIMTLTGLILGVGMIVDASIVMIENIYAYRSRGAKPKISAALGSQEMLMSVVSGNLTTICVFVPFLFFLKDLEMMGQMFKGIIFTVVIALVSSLFVAIFLVPVLAGKFLPLSNRTEKPVQNRVLKAMYASFQNIIDALTKVYRRGLKSALDHRAVTIVVSVSVLFMALALFPTLKINIMGRGGGDDSVTLNVTMPTGTSLAETTKVVQAFETITKNEIQGYTTLIMSVGTGGRISSASTYTGSLSIRLPETSKRIDTSETIQRKLRAHFDEFADAQLSFGAGWRGQISGSDIVIKVRSDDLETALSVSDKIKDVMEKIDAVGEVTIDTKKGLPQVEVVIDRQRAYAFGVDVTTVAREINYAMNGVTSTVYRSNGKEYDVVVMYRPEDRDKVSDLESIYVRGTNGMVSVANFASLKKGLGPVSINRENQSRVIEVSADIISDENANVVEDEIKSRIADTFVIPENVTVSYEGSWSDVQKQGRVYGLIALMALLLVFGVMAATYESFKAPLINMMTIPFLIIGVVFIYKLTGQTLLMTSMVGIIMLVGIVVNNGIILVDYTNLLIDRGMKMKEACLEAGASRLRPVLMTTFTTILGTLPMCFQFEGTAQMVQPIGLSIVGGLTSSTFVTLFIIPVLYSLVMKEKKAVDTGAAQAVADFVQSGEAVDIETDNVQAGIVANQSVEDDIVEALEQLIPDIRYTIIPTVNGKGGDNYKLGTTTWPEQNFMMIAYMKRKDVATISSAVRMLKKKFPKEGIKLFLM</sequence>
<dbReference type="Proteomes" id="UP000016412">
    <property type="component" value="Unassembled WGS sequence"/>
</dbReference>
<dbReference type="Pfam" id="PF00873">
    <property type="entry name" value="ACR_tran"/>
    <property type="match status" value="1"/>
</dbReference>
<dbReference type="NCBIfam" id="NF045581">
    <property type="entry name" value="PG0541_fam"/>
    <property type="match status" value="1"/>
</dbReference>
<feature type="transmembrane region" description="Helical" evidence="1">
    <location>
        <begin position="994"/>
        <end position="1017"/>
    </location>
</feature>
<gene>
    <name evidence="3" type="ORF">HMPREF0860_0186</name>
    <name evidence="2" type="ORF">HMPREF1325_0708</name>
</gene>
<protein>
    <submittedName>
        <fullName evidence="2">Heavy metal efflux pump, CzcA family</fullName>
    </submittedName>
</protein>
<name>U1FLG0_TRESO</name>
<dbReference type="Gene3D" id="1.20.1640.10">
    <property type="entry name" value="Multidrug efflux transporter AcrB transmembrane domain"/>
    <property type="match status" value="2"/>
</dbReference>
<evidence type="ECO:0000313" key="3">
    <source>
        <dbReference type="EMBL" id="ERK02566.1"/>
    </source>
</evidence>
<feature type="transmembrane region" description="Helical" evidence="1">
    <location>
        <begin position="358"/>
        <end position="378"/>
    </location>
</feature>
<dbReference type="Proteomes" id="UP000016646">
    <property type="component" value="Unassembled WGS sequence"/>
</dbReference>
<feature type="transmembrane region" description="Helical" evidence="1">
    <location>
        <begin position="535"/>
        <end position="553"/>
    </location>
</feature>
<feature type="transmembrane region" description="Helical" evidence="1">
    <location>
        <begin position="463"/>
        <end position="487"/>
    </location>
</feature>
<keyword evidence="1" id="KW-0472">Membrane</keyword>
<dbReference type="SUPFAM" id="SSF82714">
    <property type="entry name" value="Multidrug efflux transporter AcrB TolC docking domain, DN and DC subdomains"/>
    <property type="match status" value="2"/>
</dbReference>
<dbReference type="STRING" id="1125725.HMPREF1325_0708"/>
<reference evidence="4 5" key="1">
    <citation type="submission" date="2013-08" db="EMBL/GenBank/DDBJ databases">
        <authorList>
            <person name="Durkin A.S."/>
            <person name="Haft D.R."/>
            <person name="McCorrison J."/>
            <person name="Torralba M."/>
            <person name="Gillis M."/>
            <person name="Haft D.H."/>
            <person name="Methe B."/>
            <person name="Sutton G."/>
            <person name="Nelson K.E."/>
        </authorList>
    </citation>
    <scope>NUCLEOTIDE SEQUENCE [LARGE SCALE GENOMIC DNA]</scope>
    <source>
        <strain evidence="3 5">ATCC 35536</strain>
        <strain evidence="2 4">VPI DR56BR1116</strain>
    </source>
</reference>
<dbReference type="PATRIC" id="fig|1125725.3.peg.1372"/>
<comment type="caution">
    <text evidence="2">The sequence shown here is derived from an EMBL/GenBank/DDBJ whole genome shotgun (WGS) entry which is preliminary data.</text>
</comment>
<dbReference type="SUPFAM" id="SSF82866">
    <property type="entry name" value="Multidrug efflux transporter AcrB transmembrane domain"/>
    <property type="match status" value="2"/>
</dbReference>
<feature type="transmembrane region" description="Helical" evidence="1">
    <location>
        <begin position="864"/>
        <end position="884"/>
    </location>
</feature>
<keyword evidence="1" id="KW-1133">Transmembrane helix</keyword>
<dbReference type="GO" id="GO:0005886">
    <property type="term" value="C:plasma membrane"/>
    <property type="evidence" value="ECO:0007669"/>
    <property type="project" value="TreeGrafter"/>
</dbReference>
<dbReference type="Gene3D" id="3.30.70.1430">
    <property type="entry name" value="Multidrug efflux transporter AcrB pore domain"/>
    <property type="match status" value="2"/>
</dbReference>
<evidence type="ECO:0000313" key="5">
    <source>
        <dbReference type="Proteomes" id="UP000016646"/>
    </source>
</evidence>
<dbReference type="AlphaFoldDB" id="U1FLG0"/>
<organism evidence="2 4">
    <name type="scientific">Treponema socranskii subsp. socranskii VPI DR56BR1116 = ATCC 35536</name>
    <dbReference type="NCBI Taxonomy" id="1125725"/>
    <lineage>
        <taxon>Bacteria</taxon>
        <taxon>Pseudomonadati</taxon>
        <taxon>Spirochaetota</taxon>
        <taxon>Spirochaetia</taxon>
        <taxon>Spirochaetales</taxon>
        <taxon>Treponemataceae</taxon>
        <taxon>Treponema</taxon>
    </lineage>
</organism>
<dbReference type="RefSeq" id="WP_021330368.1">
    <property type="nucleotide sequence ID" value="NZ_AUZJ01000035.1"/>
</dbReference>
<feature type="transmembrane region" description="Helical" evidence="1">
    <location>
        <begin position="384"/>
        <end position="409"/>
    </location>
</feature>
<dbReference type="OrthoDB" id="366306at2"/>
<dbReference type="EMBL" id="AVQI01000050">
    <property type="protein sequence ID" value="ERK02566.1"/>
    <property type="molecule type" value="Genomic_DNA"/>
</dbReference>
<proteinExistence type="predicted"/>
<dbReference type="Gene3D" id="3.30.2090.10">
    <property type="entry name" value="Multidrug efflux transporter AcrB TolC docking domain, DN and DC subdomains"/>
    <property type="match status" value="2"/>
</dbReference>
<dbReference type="Gene3D" id="3.30.70.1440">
    <property type="entry name" value="Multidrug efflux transporter AcrB pore domain"/>
    <property type="match status" value="1"/>
</dbReference>
<dbReference type="Gene3D" id="3.30.70.1320">
    <property type="entry name" value="Multidrug efflux transporter AcrB pore domain like"/>
    <property type="match status" value="1"/>
</dbReference>
<feature type="transmembrane region" description="Helical" evidence="1">
    <location>
        <begin position="329"/>
        <end position="351"/>
    </location>
</feature>
<dbReference type="PRINTS" id="PR00702">
    <property type="entry name" value="ACRIFLAVINRP"/>
</dbReference>
<feature type="transmembrane region" description="Helical" evidence="1">
    <location>
        <begin position="430"/>
        <end position="451"/>
    </location>
</feature>
<dbReference type="SUPFAM" id="SSF82693">
    <property type="entry name" value="Multidrug efflux transporter AcrB pore domain, PN1, PN2, PC1 and PC2 subdomains"/>
    <property type="match status" value="3"/>
</dbReference>
<accession>U1FLG0</accession>
<dbReference type="InterPro" id="IPR027463">
    <property type="entry name" value="AcrB_DN_DC_subdom"/>
</dbReference>